<dbReference type="RefSeq" id="WP_378386805.1">
    <property type="nucleotide sequence ID" value="NZ_JBHLWM010000003.1"/>
</dbReference>
<reference evidence="2 3" key="1">
    <citation type="submission" date="2024-09" db="EMBL/GenBank/DDBJ databases">
        <authorList>
            <person name="Sun Q."/>
            <person name="Mori K."/>
        </authorList>
    </citation>
    <scope>NUCLEOTIDE SEQUENCE [LARGE SCALE GENOMIC DNA]</scope>
    <source>
        <strain evidence="2 3">KCTC 23279</strain>
    </source>
</reference>
<keyword evidence="3" id="KW-1185">Reference proteome</keyword>
<feature type="region of interest" description="Disordered" evidence="1">
    <location>
        <begin position="70"/>
        <end position="90"/>
    </location>
</feature>
<evidence type="ECO:0000313" key="3">
    <source>
        <dbReference type="Proteomes" id="UP001589775"/>
    </source>
</evidence>
<evidence type="ECO:0000313" key="2">
    <source>
        <dbReference type="EMBL" id="MFC0240681.1"/>
    </source>
</evidence>
<sequence>MTSNSTDTVGKGPRDGVPPSGPIELSEEDRSKDGFFVQLAGIAEAMIASHGKDFAMGALVLTARFIAEGKPLTKGAAQRDPAERPVSGPS</sequence>
<name>A0ABV6ERZ2_9BRAD</name>
<dbReference type="EMBL" id="JBHLWM010000003">
    <property type="protein sequence ID" value="MFC0240681.1"/>
    <property type="molecule type" value="Genomic_DNA"/>
</dbReference>
<organism evidence="2 3">
    <name type="scientific">Rhodopseudomonas telluris</name>
    <dbReference type="NCBI Taxonomy" id="644215"/>
    <lineage>
        <taxon>Bacteria</taxon>
        <taxon>Pseudomonadati</taxon>
        <taxon>Pseudomonadota</taxon>
        <taxon>Alphaproteobacteria</taxon>
        <taxon>Hyphomicrobiales</taxon>
        <taxon>Nitrobacteraceae</taxon>
        <taxon>Rhodopseudomonas</taxon>
    </lineage>
</organism>
<accession>A0ABV6ERZ2</accession>
<dbReference type="Proteomes" id="UP001589775">
    <property type="component" value="Unassembled WGS sequence"/>
</dbReference>
<comment type="caution">
    <text evidence="2">The sequence shown here is derived from an EMBL/GenBank/DDBJ whole genome shotgun (WGS) entry which is preliminary data.</text>
</comment>
<proteinExistence type="predicted"/>
<gene>
    <name evidence="2" type="ORF">ACFFJ6_09405</name>
</gene>
<protein>
    <submittedName>
        <fullName evidence="2">Uncharacterized protein</fullName>
    </submittedName>
</protein>
<feature type="region of interest" description="Disordered" evidence="1">
    <location>
        <begin position="1"/>
        <end position="30"/>
    </location>
</feature>
<evidence type="ECO:0000256" key="1">
    <source>
        <dbReference type="SAM" id="MobiDB-lite"/>
    </source>
</evidence>